<comment type="caution">
    <text evidence="1">The sequence shown here is derived from an EMBL/GenBank/DDBJ whole genome shotgun (WGS) entry which is preliminary data.</text>
</comment>
<dbReference type="EMBL" id="JAUYZG010000016">
    <property type="protein sequence ID" value="KAK2885296.1"/>
    <property type="molecule type" value="Genomic_DNA"/>
</dbReference>
<sequence length="68" mass="7563">MNAHTDSQGIGVGCLNGKRSDCFGHNKILEKAKKFSLPAKVCPIKPKPWESPSVFNRPKMRNIIQNAK</sequence>
<dbReference type="Proteomes" id="UP001187343">
    <property type="component" value="Unassembled WGS sequence"/>
</dbReference>
<keyword evidence="2" id="KW-1185">Reference proteome</keyword>
<accession>A0AA88PJ38</accession>
<name>A0AA88PJ38_9TELE</name>
<gene>
    <name evidence="1" type="ORF">Q8A67_016133</name>
</gene>
<protein>
    <submittedName>
        <fullName evidence="1">Uncharacterized protein</fullName>
    </submittedName>
</protein>
<evidence type="ECO:0000313" key="1">
    <source>
        <dbReference type="EMBL" id="KAK2885296.1"/>
    </source>
</evidence>
<proteinExistence type="predicted"/>
<dbReference type="AlphaFoldDB" id="A0AA88PJ38"/>
<evidence type="ECO:0000313" key="2">
    <source>
        <dbReference type="Proteomes" id="UP001187343"/>
    </source>
</evidence>
<organism evidence="1 2">
    <name type="scientific">Cirrhinus molitorella</name>
    <name type="common">mud carp</name>
    <dbReference type="NCBI Taxonomy" id="172907"/>
    <lineage>
        <taxon>Eukaryota</taxon>
        <taxon>Metazoa</taxon>
        <taxon>Chordata</taxon>
        <taxon>Craniata</taxon>
        <taxon>Vertebrata</taxon>
        <taxon>Euteleostomi</taxon>
        <taxon>Actinopterygii</taxon>
        <taxon>Neopterygii</taxon>
        <taxon>Teleostei</taxon>
        <taxon>Ostariophysi</taxon>
        <taxon>Cypriniformes</taxon>
        <taxon>Cyprinidae</taxon>
        <taxon>Labeoninae</taxon>
        <taxon>Labeonini</taxon>
        <taxon>Cirrhinus</taxon>
    </lineage>
</organism>
<reference evidence="1" key="1">
    <citation type="submission" date="2023-08" db="EMBL/GenBank/DDBJ databases">
        <title>Chromosome-level Genome Assembly of mud carp (Cirrhinus molitorella).</title>
        <authorList>
            <person name="Liu H."/>
        </authorList>
    </citation>
    <scope>NUCLEOTIDE SEQUENCE</scope>
    <source>
        <strain evidence="1">Prfri</strain>
        <tissue evidence="1">Muscle</tissue>
    </source>
</reference>